<accession>A0ACB8SEU9</accession>
<evidence type="ECO:0000313" key="2">
    <source>
        <dbReference type="Proteomes" id="UP000814140"/>
    </source>
</evidence>
<proteinExistence type="predicted"/>
<evidence type="ECO:0000313" key="1">
    <source>
        <dbReference type="EMBL" id="KAI0054772.1"/>
    </source>
</evidence>
<sequence length="307" mass="35120">MSTAELQLPSAQAPHPSGLRLDVLVLNSSLPTNPGASTGVAFVLNRWITNDNNYRFEVLIPGRAIALTTTWHNDEKLTMLNVYAPNHPNQHPAFWERLQQEWRQRNMPRLDFLMGDFNIVEDPLDRAPARFDDEAAITALREFRTELNIKDAWRHSYPDTRMFIYRSNRANKHAESRLDRIYIANSQTKHAFEWMSGSTTVPTDHHMVSVRFAPKLAPHIGPGRPTFPLYLVNNKELINLIITLGKELMTNLRANVGQRTGSNNPQTLWKDFKEKRLFNNASRNWKTNADTANANSQKPSGPREATN</sequence>
<gene>
    <name evidence="1" type="ORF">BV25DRAFT_1873276</name>
</gene>
<keyword evidence="2" id="KW-1185">Reference proteome</keyword>
<dbReference type="Proteomes" id="UP000814140">
    <property type="component" value="Unassembled WGS sequence"/>
</dbReference>
<reference evidence="1" key="2">
    <citation type="journal article" date="2022" name="New Phytol.">
        <title>Evolutionary transition to the ectomycorrhizal habit in the genomes of a hyperdiverse lineage of mushroom-forming fungi.</title>
        <authorList>
            <person name="Looney B."/>
            <person name="Miyauchi S."/>
            <person name="Morin E."/>
            <person name="Drula E."/>
            <person name="Courty P.E."/>
            <person name="Kohler A."/>
            <person name="Kuo A."/>
            <person name="LaButti K."/>
            <person name="Pangilinan J."/>
            <person name="Lipzen A."/>
            <person name="Riley R."/>
            <person name="Andreopoulos W."/>
            <person name="He G."/>
            <person name="Johnson J."/>
            <person name="Nolan M."/>
            <person name="Tritt A."/>
            <person name="Barry K.W."/>
            <person name="Grigoriev I.V."/>
            <person name="Nagy L.G."/>
            <person name="Hibbett D."/>
            <person name="Henrissat B."/>
            <person name="Matheny P.B."/>
            <person name="Labbe J."/>
            <person name="Martin F.M."/>
        </authorList>
    </citation>
    <scope>NUCLEOTIDE SEQUENCE</scope>
    <source>
        <strain evidence="1">HHB10654</strain>
    </source>
</reference>
<protein>
    <submittedName>
        <fullName evidence="1">DNase I-like protein</fullName>
    </submittedName>
</protein>
<dbReference type="EMBL" id="MU277349">
    <property type="protein sequence ID" value="KAI0054772.1"/>
    <property type="molecule type" value="Genomic_DNA"/>
</dbReference>
<reference evidence="1" key="1">
    <citation type="submission" date="2021-03" db="EMBL/GenBank/DDBJ databases">
        <authorList>
            <consortium name="DOE Joint Genome Institute"/>
            <person name="Ahrendt S."/>
            <person name="Looney B.P."/>
            <person name="Miyauchi S."/>
            <person name="Morin E."/>
            <person name="Drula E."/>
            <person name="Courty P.E."/>
            <person name="Chicoki N."/>
            <person name="Fauchery L."/>
            <person name="Kohler A."/>
            <person name="Kuo A."/>
            <person name="Labutti K."/>
            <person name="Pangilinan J."/>
            <person name="Lipzen A."/>
            <person name="Riley R."/>
            <person name="Andreopoulos W."/>
            <person name="He G."/>
            <person name="Johnson J."/>
            <person name="Barry K.W."/>
            <person name="Grigoriev I.V."/>
            <person name="Nagy L."/>
            <person name="Hibbett D."/>
            <person name="Henrissat B."/>
            <person name="Matheny P.B."/>
            <person name="Labbe J."/>
            <person name="Martin F."/>
        </authorList>
    </citation>
    <scope>NUCLEOTIDE SEQUENCE</scope>
    <source>
        <strain evidence="1">HHB10654</strain>
    </source>
</reference>
<organism evidence="1 2">
    <name type="scientific">Artomyces pyxidatus</name>
    <dbReference type="NCBI Taxonomy" id="48021"/>
    <lineage>
        <taxon>Eukaryota</taxon>
        <taxon>Fungi</taxon>
        <taxon>Dikarya</taxon>
        <taxon>Basidiomycota</taxon>
        <taxon>Agaricomycotina</taxon>
        <taxon>Agaricomycetes</taxon>
        <taxon>Russulales</taxon>
        <taxon>Auriscalpiaceae</taxon>
        <taxon>Artomyces</taxon>
    </lineage>
</organism>
<name>A0ACB8SEU9_9AGAM</name>
<comment type="caution">
    <text evidence="1">The sequence shown here is derived from an EMBL/GenBank/DDBJ whole genome shotgun (WGS) entry which is preliminary data.</text>
</comment>